<dbReference type="InterPro" id="IPR000550">
    <property type="entry name" value="Hppk"/>
</dbReference>
<dbReference type="Gene3D" id="3.30.70.560">
    <property type="entry name" value="7,8-Dihydro-6-hydroxymethylpterin-pyrophosphokinase HPPK"/>
    <property type="match status" value="1"/>
</dbReference>
<evidence type="ECO:0000256" key="11">
    <source>
        <dbReference type="ARBA" id="ARBA00029766"/>
    </source>
</evidence>
<feature type="domain" description="7,8-dihydro-6-hydroxymethylpterin-pyrophosphokinase" evidence="13">
    <location>
        <begin position="91"/>
        <end position="102"/>
    </location>
</feature>
<dbReference type="RefSeq" id="WP_302722301.1">
    <property type="nucleotide sequence ID" value="NZ_JAULRU010000514.1"/>
</dbReference>
<evidence type="ECO:0000256" key="10">
    <source>
        <dbReference type="ARBA" id="ARBA00029409"/>
    </source>
</evidence>
<evidence type="ECO:0000256" key="3">
    <source>
        <dbReference type="ARBA" id="ARBA00013253"/>
    </source>
</evidence>
<evidence type="ECO:0000313" key="14">
    <source>
        <dbReference type="EMBL" id="MDX6850361.1"/>
    </source>
</evidence>
<dbReference type="PROSITE" id="PS00794">
    <property type="entry name" value="HPPK"/>
    <property type="match status" value="1"/>
</dbReference>
<comment type="similarity">
    <text evidence="2">Belongs to the HPPK family.</text>
</comment>
<dbReference type="GO" id="GO:0003848">
    <property type="term" value="F:2-amino-4-hydroxy-6-hydroxymethyldihydropteridine diphosphokinase activity"/>
    <property type="evidence" value="ECO:0007669"/>
    <property type="project" value="UniProtKB-EC"/>
</dbReference>
<evidence type="ECO:0000259" key="13">
    <source>
        <dbReference type="PROSITE" id="PS00794"/>
    </source>
</evidence>
<dbReference type="PANTHER" id="PTHR43071">
    <property type="entry name" value="2-AMINO-4-HYDROXY-6-HYDROXYMETHYLDIHYDROPTERIDINE PYROPHOSPHOKINASE"/>
    <property type="match status" value="1"/>
</dbReference>
<proteinExistence type="inferred from homology"/>
<evidence type="ECO:0000256" key="12">
    <source>
        <dbReference type="ARBA" id="ARBA00033413"/>
    </source>
</evidence>
<keyword evidence="8" id="KW-0067">ATP-binding</keyword>
<organism evidence="14 15">
    <name type="scientific">Gilvimarinus gilvus</name>
    <dbReference type="NCBI Taxonomy" id="3058038"/>
    <lineage>
        <taxon>Bacteria</taxon>
        <taxon>Pseudomonadati</taxon>
        <taxon>Pseudomonadota</taxon>
        <taxon>Gammaproteobacteria</taxon>
        <taxon>Cellvibrionales</taxon>
        <taxon>Cellvibrionaceae</taxon>
        <taxon>Gilvimarinus</taxon>
    </lineage>
</organism>
<dbReference type="SUPFAM" id="SSF55083">
    <property type="entry name" value="6-hydroxymethyl-7,8-dihydropterin pyrophosphokinase, HPPK"/>
    <property type="match status" value="1"/>
</dbReference>
<evidence type="ECO:0000256" key="1">
    <source>
        <dbReference type="ARBA" id="ARBA00005051"/>
    </source>
</evidence>
<dbReference type="InterPro" id="IPR035907">
    <property type="entry name" value="Hppk_sf"/>
</dbReference>
<evidence type="ECO:0000256" key="9">
    <source>
        <dbReference type="ARBA" id="ARBA00022909"/>
    </source>
</evidence>
<keyword evidence="6" id="KW-0547">Nucleotide-binding</keyword>
<dbReference type="Pfam" id="PF01288">
    <property type="entry name" value="HPPK"/>
    <property type="match status" value="1"/>
</dbReference>
<sequence>MSDPVYTYLGLGSNLQEPLAQLNRALEELSRIPGSRLVNVSPFYRSKPVGPQDQPDFINAAACMETNLEAHALLDQLQAIEQLHGRQRKQHWGPRTLDLDILLYGNQTIDTQRLQVPHPYLTERNFVLVPLANIAPGLTLPGGQSLDRLVTQRDIDDLVALDPLGQSD</sequence>
<dbReference type="PANTHER" id="PTHR43071:SF1">
    <property type="entry name" value="2-AMINO-4-HYDROXY-6-HYDROXYMETHYLDIHYDROPTERIDINE PYROPHOSPHOKINASE"/>
    <property type="match status" value="1"/>
</dbReference>
<keyword evidence="5 14" id="KW-0808">Transferase</keyword>
<name>A0ABU4S1U8_9GAMM</name>
<keyword evidence="9" id="KW-0289">Folate biosynthesis</keyword>
<keyword evidence="7" id="KW-0418">Kinase</keyword>
<dbReference type="CDD" id="cd00483">
    <property type="entry name" value="HPPK"/>
    <property type="match status" value="1"/>
</dbReference>
<gene>
    <name evidence="14" type="primary">folK</name>
    <name evidence="14" type="ORF">SCD92_13385</name>
</gene>
<accession>A0ABU4S1U8</accession>
<comment type="function">
    <text evidence="10">Catalyzes the transfer of pyrophosphate from adenosine triphosphate (ATP) to 6-hydroxymethyl-7,8-dihydropterin, an enzymatic step in folate biosynthesis pathway.</text>
</comment>
<evidence type="ECO:0000313" key="15">
    <source>
        <dbReference type="Proteomes" id="UP001273505"/>
    </source>
</evidence>
<evidence type="ECO:0000256" key="6">
    <source>
        <dbReference type="ARBA" id="ARBA00022741"/>
    </source>
</evidence>
<dbReference type="EC" id="2.7.6.3" evidence="3"/>
<evidence type="ECO:0000256" key="7">
    <source>
        <dbReference type="ARBA" id="ARBA00022777"/>
    </source>
</evidence>
<dbReference type="Proteomes" id="UP001273505">
    <property type="component" value="Unassembled WGS sequence"/>
</dbReference>
<comment type="caution">
    <text evidence="14">The sequence shown here is derived from an EMBL/GenBank/DDBJ whole genome shotgun (WGS) entry which is preliminary data.</text>
</comment>
<reference evidence="14 15" key="1">
    <citation type="submission" date="2023-11" db="EMBL/GenBank/DDBJ databases">
        <title>Gilvimarinus fulvus sp. nov., isolated from the surface of Kelp.</title>
        <authorList>
            <person name="Sun Y.Y."/>
            <person name="Gong Y."/>
            <person name="Du Z.J."/>
        </authorList>
    </citation>
    <scope>NUCLEOTIDE SEQUENCE [LARGE SCALE GENOMIC DNA]</scope>
    <source>
        <strain evidence="14 15">SDUM040013</strain>
    </source>
</reference>
<evidence type="ECO:0000256" key="4">
    <source>
        <dbReference type="ARBA" id="ARBA00016218"/>
    </source>
</evidence>
<comment type="pathway">
    <text evidence="1">Cofactor biosynthesis; tetrahydrofolate biosynthesis; 2-amino-4-hydroxy-6-hydroxymethyl-7,8-dihydropteridine diphosphate from 7,8-dihydroneopterin triphosphate: step 4/4.</text>
</comment>
<dbReference type="EMBL" id="JAXAFO010000023">
    <property type="protein sequence ID" value="MDX6850361.1"/>
    <property type="molecule type" value="Genomic_DNA"/>
</dbReference>
<dbReference type="NCBIfam" id="TIGR01498">
    <property type="entry name" value="folK"/>
    <property type="match status" value="1"/>
</dbReference>
<evidence type="ECO:0000256" key="8">
    <source>
        <dbReference type="ARBA" id="ARBA00022840"/>
    </source>
</evidence>
<evidence type="ECO:0000256" key="5">
    <source>
        <dbReference type="ARBA" id="ARBA00022679"/>
    </source>
</evidence>
<keyword evidence="15" id="KW-1185">Reference proteome</keyword>
<evidence type="ECO:0000256" key="2">
    <source>
        <dbReference type="ARBA" id="ARBA00005810"/>
    </source>
</evidence>
<protein>
    <recommendedName>
        <fullName evidence="4">2-amino-4-hydroxy-6-hydroxymethyldihydropteridine pyrophosphokinase</fullName>
        <ecNumber evidence="3">2.7.6.3</ecNumber>
    </recommendedName>
    <alternativeName>
        <fullName evidence="11">6-hydroxymethyl-7,8-dihydropterin pyrophosphokinase</fullName>
    </alternativeName>
    <alternativeName>
        <fullName evidence="12">7,8-dihydro-6-hydroxymethylpterin-pyrophosphokinase</fullName>
    </alternativeName>
</protein>